<evidence type="ECO:0000313" key="2">
    <source>
        <dbReference type="Proteomes" id="UP000184267"/>
    </source>
</evidence>
<protein>
    <submittedName>
        <fullName evidence="1">Uncharacterized protein</fullName>
    </submittedName>
</protein>
<accession>A0A1M2W6E7</accession>
<dbReference type="Proteomes" id="UP000184267">
    <property type="component" value="Unassembled WGS sequence"/>
</dbReference>
<proteinExistence type="predicted"/>
<reference evidence="1 2" key="1">
    <citation type="submission" date="2016-10" db="EMBL/GenBank/DDBJ databases">
        <title>Genome sequence of the basidiomycete white-rot fungus Trametes pubescens.</title>
        <authorList>
            <person name="Makela M.R."/>
            <person name="Granchi Z."/>
            <person name="Peng M."/>
            <person name="De Vries R.P."/>
            <person name="Grigoriev I."/>
            <person name="Riley R."/>
            <person name="Hilden K."/>
        </authorList>
    </citation>
    <scope>NUCLEOTIDE SEQUENCE [LARGE SCALE GENOMIC DNA]</scope>
    <source>
        <strain evidence="1 2">FBCC735</strain>
    </source>
</reference>
<name>A0A1M2W6E7_TRAPU</name>
<gene>
    <name evidence="1" type="ORF">TRAPUB_8015</name>
</gene>
<organism evidence="1 2">
    <name type="scientific">Trametes pubescens</name>
    <name type="common">White-rot fungus</name>
    <dbReference type="NCBI Taxonomy" id="154538"/>
    <lineage>
        <taxon>Eukaryota</taxon>
        <taxon>Fungi</taxon>
        <taxon>Dikarya</taxon>
        <taxon>Basidiomycota</taxon>
        <taxon>Agaricomycotina</taxon>
        <taxon>Agaricomycetes</taxon>
        <taxon>Polyporales</taxon>
        <taxon>Polyporaceae</taxon>
        <taxon>Trametes</taxon>
    </lineage>
</organism>
<keyword evidence="2" id="KW-1185">Reference proteome</keyword>
<comment type="caution">
    <text evidence="1">The sequence shown here is derived from an EMBL/GenBank/DDBJ whole genome shotgun (WGS) entry which is preliminary data.</text>
</comment>
<dbReference type="AlphaFoldDB" id="A0A1M2W6E7"/>
<evidence type="ECO:0000313" key="1">
    <source>
        <dbReference type="EMBL" id="OJT15427.1"/>
    </source>
</evidence>
<dbReference type="EMBL" id="MNAD01000163">
    <property type="protein sequence ID" value="OJT15427.1"/>
    <property type="molecule type" value="Genomic_DNA"/>
</dbReference>
<sequence>MSTNSESWIPTYDIAEELVNNAVDDVPFAKDIWIISNKCFSIRKLRGTLKDGREKLHEGGELLCRPDVQAALEGRQMYKDLCDTYFELEAVAQNLEQQIDGLKFYQFKKKYTIHVNAAHWKADSYRYMVTVRERLCKDVINSSLDAPLPGTV</sequence>